<evidence type="ECO:0000313" key="3">
    <source>
        <dbReference type="EMBL" id="CAD2162195.1"/>
    </source>
</evidence>
<dbReference type="SUPFAM" id="SSF47473">
    <property type="entry name" value="EF-hand"/>
    <property type="match status" value="1"/>
</dbReference>
<dbReference type="EMBL" id="CAJEWN010000090">
    <property type="protein sequence ID" value="CAD2162195.1"/>
    <property type="molecule type" value="Genomic_DNA"/>
</dbReference>
<dbReference type="GO" id="GO:0005509">
    <property type="term" value="F:calcium ion binding"/>
    <property type="evidence" value="ECO:0007669"/>
    <property type="project" value="InterPro"/>
</dbReference>
<dbReference type="InterPro" id="IPR002048">
    <property type="entry name" value="EF_hand_dom"/>
</dbReference>
<feature type="domain" description="EF-hand" evidence="2">
    <location>
        <begin position="113"/>
        <end position="148"/>
    </location>
</feature>
<dbReference type="FunFam" id="1.10.238.10:FF:000001">
    <property type="entry name" value="Calmodulin 1"/>
    <property type="match status" value="1"/>
</dbReference>
<dbReference type="OrthoDB" id="343296at2759"/>
<dbReference type="Gene3D" id="1.10.238.10">
    <property type="entry name" value="EF-hand"/>
    <property type="match status" value="2"/>
</dbReference>
<dbReference type="PANTHER" id="PTHR23048">
    <property type="entry name" value="MYOSIN LIGHT CHAIN 1, 3"/>
    <property type="match status" value="1"/>
</dbReference>
<proteinExistence type="predicted"/>
<dbReference type="InterPro" id="IPR050230">
    <property type="entry name" value="CALM/Myosin/TropC-like"/>
</dbReference>
<dbReference type="Pfam" id="PF13499">
    <property type="entry name" value="EF-hand_7"/>
    <property type="match status" value="1"/>
</dbReference>
<evidence type="ECO:0000313" key="4">
    <source>
        <dbReference type="Proteomes" id="UP000580250"/>
    </source>
</evidence>
<reference evidence="3 4" key="1">
    <citation type="submission" date="2020-08" db="EMBL/GenBank/DDBJ databases">
        <authorList>
            <person name="Koutsovoulos G."/>
            <person name="Danchin GJ E."/>
        </authorList>
    </citation>
    <scope>NUCLEOTIDE SEQUENCE [LARGE SCALE GENOMIC DNA]</scope>
</reference>
<organism evidence="3 4">
    <name type="scientific">Meloidogyne enterolobii</name>
    <name type="common">Root-knot nematode worm</name>
    <name type="synonym">Meloidogyne mayaguensis</name>
    <dbReference type="NCBI Taxonomy" id="390850"/>
    <lineage>
        <taxon>Eukaryota</taxon>
        <taxon>Metazoa</taxon>
        <taxon>Ecdysozoa</taxon>
        <taxon>Nematoda</taxon>
        <taxon>Chromadorea</taxon>
        <taxon>Rhabditida</taxon>
        <taxon>Tylenchina</taxon>
        <taxon>Tylenchomorpha</taxon>
        <taxon>Tylenchoidea</taxon>
        <taxon>Meloidogynidae</taxon>
        <taxon>Meloidogyninae</taxon>
        <taxon>Meloidogyne</taxon>
    </lineage>
</organism>
<dbReference type="PANTHER" id="PTHR23048:SF0">
    <property type="entry name" value="CALMODULIN LIKE 3"/>
    <property type="match status" value="1"/>
</dbReference>
<keyword evidence="1" id="KW-0677">Repeat</keyword>
<accession>A0A6V7UNS4</accession>
<dbReference type="CDD" id="cd00051">
    <property type="entry name" value="EFh"/>
    <property type="match status" value="1"/>
</dbReference>
<evidence type="ECO:0000259" key="2">
    <source>
        <dbReference type="PROSITE" id="PS50222"/>
    </source>
</evidence>
<dbReference type="PROSITE" id="PS50222">
    <property type="entry name" value="EF_HAND_2"/>
    <property type="match status" value="2"/>
</dbReference>
<dbReference type="AlphaFoldDB" id="A0A6V7UNS4"/>
<dbReference type="GO" id="GO:0016460">
    <property type="term" value="C:myosin II complex"/>
    <property type="evidence" value="ECO:0007669"/>
    <property type="project" value="TreeGrafter"/>
</dbReference>
<sequence length="184" mass="21058">MSLSSTSCSSSIVVVQKEQKDDITKEMIGQVFADCDKSGSGFINIKKLKICFYFFFWRDVIVMRALGLEPRQEEVNKLMDRMLEDSVARSVNREAFTAQELANILSDRLKIDKIGDEIQTAFQLFDSNEKGFINVEDLKRVAKELGEELNEDEFKEMISLAECSIKGQVTPNEFKNVMKKISLY</sequence>
<name>A0A6V7UNS4_MELEN</name>
<gene>
    <name evidence="3" type="ORF">MENT_LOCUS15280</name>
</gene>
<protein>
    <recommendedName>
        <fullName evidence="2">EF-hand domain-containing protein</fullName>
    </recommendedName>
</protein>
<feature type="domain" description="EF-hand" evidence="2">
    <location>
        <begin position="23"/>
        <end position="58"/>
    </location>
</feature>
<dbReference type="SMART" id="SM00054">
    <property type="entry name" value="EFh"/>
    <property type="match status" value="3"/>
</dbReference>
<evidence type="ECO:0000256" key="1">
    <source>
        <dbReference type="ARBA" id="ARBA00022737"/>
    </source>
</evidence>
<dbReference type="Proteomes" id="UP000580250">
    <property type="component" value="Unassembled WGS sequence"/>
</dbReference>
<comment type="caution">
    <text evidence="3">The sequence shown here is derived from an EMBL/GenBank/DDBJ whole genome shotgun (WGS) entry which is preliminary data.</text>
</comment>
<dbReference type="InterPro" id="IPR011992">
    <property type="entry name" value="EF-hand-dom_pair"/>
</dbReference>